<dbReference type="Pfam" id="PF11726">
    <property type="entry name" value="YagK_YfjJ_C"/>
    <property type="match status" value="1"/>
</dbReference>
<dbReference type="EMBL" id="JAOBTT010000001">
    <property type="protein sequence ID" value="MDZ7279301.1"/>
    <property type="molecule type" value="Genomic_DNA"/>
</dbReference>
<feature type="domain" description="YagK/YfjJ C-terminal" evidence="1">
    <location>
        <begin position="77"/>
        <end position="217"/>
    </location>
</feature>
<accession>A0ABU5LH81</accession>
<name>A0ABU5LH81_9GAMM</name>
<gene>
    <name evidence="2" type="ORF">N4G40_13630</name>
</gene>
<proteinExistence type="predicted"/>
<dbReference type="Proteomes" id="UP001288620">
    <property type="component" value="Unassembled WGS sequence"/>
</dbReference>
<dbReference type="InterPro" id="IPR057271">
    <property type="entry name" value="YagK_YfjJ_C"/>
</dbReference>
<evidence type="ECO:0000259" key="1">
    <source>
        <dbReference type="Pfam" id="PF11726"/>
    </source>
</evidence>
<comment type="caution">
    <text evidence="2">The sequence shown here is derived from an EMBL/GenBank/DDBJ whole genome shotgun (WGS) entry which is preliminary data.</text>
</comment>
<evidence type="ECO:0000313" key="2">
    <source>
        <dbReference type="EMBL" id="MDZ7279301.1"/>
    </source>
</evidence>
<organism evidence="2 3">
    <name type="scientific">Pantoea eucrina</name>
    <dbReference type="NCBI Taxonomy" id="472693"/>
    <lineage>
        <taxon>Bacteria</taxon>
        <taxon>Pseudomonadati</taxon>
        <taxon>Pseudomonadota</taxon>
        <taxon>Gammaproteobacteria</taxon>
        <taxon>Enterobacterales</taxon>
        <taxon>Erwiniaceae</taxon>
        <taxon>Pantoea</taxon>
    </lineage>
</organism>
<evidence type="ECO:0000313" key="3">
    <source>
        <dbReference type="Proteomes" id="UP001288620"/>
    </source>
</evidence>
<sequence>MTGEQFPWSEIKQLRHGSFFHDARNAATHDGNPIINAWVDGRYYIASSIIRLGGNGQVIEIPAPSEDVRTLCLEFTEDFCQLLRQKMLAAHEYRRAQNGTRIYPNTLRDMWGKEYSQSGKCHYHACLVFNKDAYYHLGSYDDDCLRGMIINAWYSALGLQLEDCLGLVHFPENGKYILDKNKPSFIFDYHDLLKRLEYLTKVDSKVFGEGDRNFGCSRG</sequence>
<keyword evidence="3" id="KW-1185">Reference proteome</keyword>
<protein>
    <submittedName>
        <fullName evidence="2">Inovirus Gp2 family protein</fullName>
    </submittedName>
</protein>
<reference evidence="3" key="1">
    <citation type="submission" date="2023-07" db="EMBL/GenBank/DDBJ databases">
        <title>Structural and functional analysis of rice phyllospheric bacteria for their antimicrobial properties and defense elicitation against blast disease.</title>
        <authorList>
            <person name="Sahu K.P."/>
            <person name="Asharani P."/>
            <person name="Kumar M."/>
            <person name="Reddy B."/>
            <person name="Kumar A."/>
        </authorList>
    </citation>
    <scope>NUCLEOTIDE SEQUENCE [LARGE SCALE GENOMIC DNA]</scope>
    <source>
        <strain evidence="3">OsEp_Plm_30P10</strain>
    </source>
</reference>
<dbReference type="RefSeq" id="WP_322543798.1">
    <property type="nucleotide sequence ID" value="NZ_JAOBTT010000001.1"/>
</dbReference>